<evidence type="ECO:0000256" key="1">
    <source>
        <dbReference type="SAM" id="MobiDB-lite"/>
    </source>
</evidence>
<dbReference type="OrthoDB" id="4147229at2759"/>
<proteinExistence type="predicted"/>
<sequence length="254" mass="28329">MGNKVYVTEHTLSYTSISNKSPQGLQCLKSLFFQYDSLNPSRMELNHLLAPDFQDNTNGSDRNVGREETIDAMVDSRTTYTKHQIDLKHAWCIENSGSSHTVFFEAARFMLMEGDSDWTKVPISGRIEVKIKENRFKMKDAIAQITSRRMTSDASQLVRRDVQRLSSMPLSPAETPFSPRETPLSPAETPSSTSQPPTTRYNFPSASELPAIHTTSQKPDDTLPAYNSPSRDVDTINGSPTFVSGSSSEPLEKS</sequence>
<protein>
    <submittedName>
        <fullName evidence="2">Uncharacterized protein</fullName>
    </submittedName>
</protein>
<organism evidence="2 3">
    <name type="scientific">Exophiala sideris</name>
    <dbReference type="NCBI Taxonomy" id="1016849"/>
    <lineage>
        <taxon>Eukaryota</taxon>
        <taxon>Fungi</taxon>
        <taxon>Dikarya</taxon>
        <taxon>Ascomycota</taxon>
        <taxon>Pezizomycotina</taxon>
        <taxon>Eurotiomycetes</taxon>
        <taxon>Chaetothyriomycetidae</taxon>
        <taxon>Chaetothyriales</taxon>
        <taxon>Herpotrichiellaceae</taxon>
        <taxon>Exophiala</taxon>
    </lineage>
</organism>
<dbReference type="EMBL" id="KN846951">
    <property type="protein sequence ID" value="KIV87829.1"/>
    <property type="molecule type" value="Genomic_DNA"/>
</dbReference>
<reference evidence="2 3" key="1">
    <citation type="submission" date="2015-01" db="EMBL/GenBank/DDBJ databases">
        <title>The Genome Sequence of Exophiala sideris CBS121828.</title>
        <authorList>
            <consortium name="The Broad Institute Genomics Platform"/>
            <person name="Cuomo C."/>
            <person name="de Hoog S."/>
            <person name="Gorbushina A."/>
            <person name="Stielow B."/>
            <person name="Teixiera M."/>
            <person name="Abouelleil A."/>
            <person name="Chapman S.B."/>
            <person name="Priest M."/>
            <person name="Young S.K."/>
            <person name="Wortman J."/>
            <person name="Nusbaum C."/>
            <person name="Birren B."/>
        </authorList>
    </citation>
    <scope>NUCLEOTIDE SEQUENCE [LARGE SCALE GENOMIC DNA]</scope>
    <source>
        <strain evidence="2 3">CBS 121828</strain>
    </source>
</reference>
<accession>A0A0D1Z1N8</accession>
<feature type="compositionally biased region" description="Low complexity" evidence="1">
    <location>
        <begin position="185"/>
        <end position="199"/>
    </location>
</feature>
<name>A0A0D1Z1N8_9EURO</name>
<dbReference type="HOGENOM" id="CLU_1199839_0_0_1"/>
<feature type="region of interest" description="Disordered" evidence="1">
    <location>
        <begin position="148"/>
        <end position="254"/>
    </location>
</feature>
<gene>
    <name evidence="2" type="ORF">PV11_03349</name>
</gene>
<dbReference type="Proteomes" id="UP000053599">
    <property type="component" value="Unassembled WGS sequence"/>
</dbReference>
<feature type="compositionally biased region" description="Polar residues" evidence="1">
    <location>
        <begin position="225"/>
        <end position="254"/>
    </location>
</feature>
<evidence type="ECO:0000313" key="2">
    <source>
        <dbReference type="EMBL" id="KIV87829.1"/>
    </source>
</evidence>
<evidence type="ECO:0000313" key="3">
    <source>
        <dbReference type="Proteomes" id="UP000053599"/>
    </source>
</evidence>
<dbReference type="AlphaFoldDB" id="A0A0D1Z1N8"/>